<keyword evidence="2" id="KW-0808">Transferase</keyword>
<dbReference type="Gene3D" id="3.30.565.10">
    <property type="entry name" value="Histidine kinase-like ATPase, C-terminal domain"/>
    <property type="match status" value="1"/>
</dbReference>
<dbReference type="CDD" id="cd13580">
    <property type="entry name" value="PBP2_AlgQ_like_1"/>
    <property type="match status" value="1"/>
</dbReference>
<dbReference type="CDD" id="cd06225">
    <property type="entry name" value="HAMP"/>
    <property type="match status" value="1"/>
</dbReference>
<evidence type="ECO:0000256" key="1">
    <source>
        <dbReference type="ARBA" id="ARBA00022553"/>
    </source>
</evidence>
<accession>A0A8J4SED3</accession>
<dbReference type="SUPFAM" id="SSF53850">
    <property type="entry name" value="Periplasmic binding protein-like II"/>
    <property type="match status" value="1"/>
</dbReference>
<reference evidence="5" key="2">
    <citation type="submission" date="2020-02" db="EMBL/GenBank/DDBJ databases">
        <authorList>
            <person name="Studholme D.J."/>
        </authorList>
    </citation>
    <scope>NUCLEOTIDE SEQUENCE</scope>
    <source>
        <strain evidence="5">00238/432</strain>
    </source>
</reference>
<dbReference type="InterPro" id="IPR036890">
    <property type="entry name" value="HATPase_C_sf"/>
</dbReference>
<dbReference type="EMBL" id="AOFI03000001">
    <property type="protein sequence ID" value="KAF4326267.1"/>
    <property type="molecule type" value="Genomic_DNA"/>
</dbReference>
<dbReference type="InterPro" id="IPR006059">
    <property type="entry name" value="SBP"/>
</dbReference>
<dbReference type="SUPFAM" id="SSF55874">
    <property type="entry name" value="ATPase domain of HSP90 chaperone/DNA topoisomerase II/histidine kinase"/>
    <property type="match status" value="1"/>
</dbReference>
<dbReference type="InterPro" id="IPR010559">
    <property type="entry name" value="Sig_transdc_His_kin_internal"/>
</dbReference>
<feature type="domain" description="HAMP" evidence="4">
    <location>
        <begin position="303"/>
        <end position="355"/>
    </location>
</feature>
<evidence type="ECO:0000313" key="5">
    <source>
        <dbReference type="EMBL" id="KAF4326267.1"/>
    </source>
</evidence>
<evidence type="ECO:0000313" key="6">
    <source>
        <dbReference type="Proteomes" id="UP000702964"/>
    </source>
</evidence>
<organism evidence="5 6">
    <name type="scientific">Phytophthora kernoviae 00238/432</name>
    <dbReference type="NCBI Taxonomy" id="1284355"/>
    <lineage>
        <taxon>Eukaryota</taxon>
        <taxon>Sar</taxon>
        <taxon>Stramenopiles</taxon>
        <taxon>Oomycota</taxon>
        <taxon>Peronosporomycetes</taxon>
        <taxon>Peronosporales</taxon>
        <taxon>Peronosporaceae</taxon>
        <taxon>Phytophthora</taxon>
    </lineage>
</organism>
<keyword evidence="3" id="KW-0472">Membrane</keyword>
<comment type="caution">
    <text evidence="5">The sequence shown here is derived from an EMBL/GenBank/DDBJ whole genome shotgun (WGS) entry which is preliminary data.</text>
</comment>
<feature type="transmembrane region" description="Helical" evidence="3">
    <location>
        <begin position="6"/>
        <end position="26"/>
    </location>
</feature>
<dbReference type="GO" id="GO:0000155">
    <property type="term" value="F:phosphorelay sensor kinase activity"/>
    <property type="evidence" value="ECO:0007669"/>
    <property type="project" value="InterPro"/>
</dbReference>
<dbReference type="PROSITE" id="PS50885">
    <property type="entry name" value="HAMP"/>
    <property type="match status" value="1"/>
</dbReference>
<dbReference type="Gene3D" id="6.10.340.10">
    <property type="match status" value="1"/>
</dbReference>
<keyword evidence="3" id="KW-0812">Transmembrane</keyword>
<dbReference type="GO" id="GO:0016020">
    <property type="term" value="C:membrane"/>
    <property type="evidence" value="ECO:0007669"/>
    <property type="project" value="InterPro"/>
</dbReference>
<keyword evidence="3" id="KW-1133">Transmembrane helix</keyword>
<dbReference type="AlphaFoldDB" id="A0A8J4SED3"/>
<evidence type="ECO:0000256" key="3">
    <source>
        <dbReference type="SAM" id="Phobius"/>
    </source>
</evidence>
<dbReference type="InterPro" id="IPR003660">
    <property type="entry name" value="HAMP_dom"/>
</dbReference>
<feature type="transmembrane region" description="Helical" evidence="3">
    <location>
        <begin position="282"/>
        <end position="302"/>
    </location>
</feature>
<proteinExistence type="predicted"/>
<name>A0A8J4SED3_9STRA</name>
<dbReference type="PANTHER" id="PTHR34220:SF7">
    <property type="entry name" value="SENSOR HISTIDINE KINASE YPDA"/>
    <property type="match status" value="1"/>
</dbReference>
<dbReference type="Gene3D" id="3.40.190.10">
    <property type="entry name" value="Periplasmic binding protein-like II"/>
    <property type="match status" value="2"/>
</dbReference>
<dbReference type="Pfam" id="PF06580">
    <property type="entry name" value="His_kinase"/>
    <property type="match status" value="1"/>
</dbReference>
<sequence>MKLTIFTKIVLVIFLLLVSTLLLYYLTNRSSVRLIKQEIQRVKLNELTFLAGDIDNNLSKVSSFSDFLVLDKDVRLLATPSFLEGDFELNKLKLRVSDKLNLLHALNNWNAEFMVIYDEDSSAFSSTSSSSKLSELYLETHFRPFWQYEQTGDGGYLTYYLAHPYTFRFDPEEVSYVVRAKIDTKNVLAYLDRAKGTNDNSAILLSAAGDVLASDTEKLPFIHELTRRLEVGQEMSGNRLIKLDGEQYLVNFSALSNFKDWYIVDYTPISEVLNPIYANQRLYYFSSVFLLLFSILLALLLYRDVQIPIRKLLWGVRKITSGQYSITLRQESNDEFMYLFDRFNEMSKEIKELIERVYMEQIRSKEAKLRQLHSQIQPHFLYNSLAFIKSMTELDEKQAVIDMSISLSRYFRQTIKFENTYTTVRDELELVRLYLTIQSLQMDRFVFTINVEEHLLDLQVPRLLLQPLAENAILHGIESLRTVGDIQITGHSDGEYCELIVADNGCGVEPGRIGTLRNAIYYGADANTAWALHNVYERMRAVLGSEADMELANGELGGLQVTLRWKVVREQEVTEILPSQLQEKKNTPTGPAPSFIGGKYESPVVLTTVGHLYPDIDFKNGEDLQSNVLSRLFEDKLGIKVNYLWTTTGDEDVYINKLNTLIATGQSLPDIVTFKGGQNMYPLLRSGAFRDVGQLFEQYASPKWKAAMAQAPESWDRYMINGKKMAIPILDGNMNSNEVLYIRQDWLDKLGLSAPSTIDEMENVMDAFVHLDPDGNGKDDTYGLSISLKNSFFTWMSDAGFVFGAYGEMPDIWSTDDEGILSYGSVQPSIRQGLTTLKRWMERGYVPKDAEILDEVQATESWKLGKAGMIVAPLWAAGWPLGDVTANVPEARFEAYPIPVGPSGLSGTRGTPPEYGAIAINANMANPEIFFNYMNFVYDNFVDPPSGSPYRWGIAEGYDYGYEEGKVTFLESQVPGGFADPQKYLLSLSLPSVPNLLSQSIARINSGASNQTSYDIKNKLLRTPQELKGWQIVESNPSVYKTDAFTGAPTPTMEKIGDALDELLHDAMLKIVYGQEHLSSFDLVVARWHELGGDKITEEVNEWYTSLGKN</sequence>
<dbReference type="PANTHER" id="PTHR34220">
    <property type="entry name" value="SENSOR HISTIDINE KINASE YPDA"/>
    <property type="match status" value="1"/>
</dbReference>
<dbReference type="Pfam" id="PF01547">
    <property type="entry name" value="SBP_bac_1"/>
    <property type="match status" value="1"/>
</dbReference>
<keyword evidence="1" id="KW-0597">Phosphoprotein</keyword>
<evidence type="ECO:0000259" key="4">
    <source>
        <dbReference type="PROSITE" id="PS50885"/>
    </source>
</evidence>
<protein>
    <recommendedName>
        <fullName evidence="4">HAMP domain-containing protein</fullName>
    </recommendedName>
</protein>
<dbReference type="InterPro" id="IPR050640">
    <property type="entry name" value="Bact_2-comp_sensor_kinase"/>
</dbReference>
<dbReference type="Proteomes" id="UP000702964">
    <property type="component" value="Unassembled WGS sequence"/>
</dbReference>
<reference evidence="5" key="1">
    <citation type="journal article" date="2015" name="Genom Data">
        <title>Draft genome sequences of Phytophthora kernoviae and Phytophthora ramorum lineage EU2 from Scotland.</title>
        <authorList>
            <person name="Sambles C."/>
            <person name="Schlenzig A."/>
            <person name="O'Neill P."/>
            <person name="Grant M."/>
            <person name="Studholme D.J."/>
        </authorList>
    </citation>
    <scope>NUCLEOTIDE SEQUENCE</scope>
    <source>
        <strain evidence="5">00238/432</strain>
    </source>
</reference>
<evidence type="ECO:0000256" key="2">
    <source>
        <dbReference type="ARBA" id="ARBA00022679"/>
    </source>
</evidence>
<dbReference type="SUPFAM" id="SSF158472">
    <property type="entry name" value="HAMP domain-like"/>
    <property type="match status" value="1"/>
</dbReference>
<gene>
    <name evidence="5" type="ORF">G195_000069</name>
</gene>